<name>A0AAE1B537_9GAST</name>
<gene>
    <name evidence="1" type="ORF">RRG08_029756</name>
</gene>
<comment type="caution">
    <text evidence="1">The sequence shown here is derived from an EMBL/GenBank/DDBJ whole genome shotgun (WGS) entry which is preliminary data.</text>
</comment>
<evidence type="ECO:0000313" key="1">
    <source>
        <dbReference type="EMBL" id="KAK3800034.1"/>
    </source>
</evidence>
<dbReference type="Proteomes" id="UP001283361">
    <property type="component" value="Unassembled WGS sequence"/>
</dbReference>
<keyword evidence="2" id="KW-1185">Reference proteome</keyword>
<dbReference type="AlphaFoldDB" id="A0AAE1B537"/>
<protein>
    <submittedName>
        <fullName evidence="1">Uncharacterized protein</fullName>
    </submittedName>
</protein>
<dbReference type="EMBL" id="JAWDGP010000503">
    <property type="protein sequence ID" value="KAK3800034.1"/>
    <property type="molecule type" value="Genomic_DNA"/>
</dbReference>
<evidence type="ECO:0000313" key="2">
    <source>
        <dbReference type="Proteomes" id="UP001283361"/>
    </source>
</evidence>
<sequence length="115" mass="12414">MTETFPKTVKTRKCRALVLQYFINIPAYGIEMLETFPNKPGSEANVNEASRVQPKLEEARGKLRLAESTRSGSVLVLDPCVSVAGVAFRGHPSSFNGSAPRALSVTGFVFSGLLV</sequence>
<reference evidence="1" key="1">
    <citation type="journal article" date="2023" name="G3 (Bethesda)">
        <title>A reference genome for the long-term kleptoplast-retaining sea slug Elysia crispata morphotype clarki.</title>
        <authorList>
            <person name="Eastman K.E."/>
            <person name="Pendleton A.L."/>
            <person name="Shaikh M.A."/>
            <person name="Suttiyut T."/>
            <person name="Ogas R."/>
            <person name="Tomko P."/>
            <person name="Gavelis G."/>
            <person name="Widhalm J.R."/>
            <person name="Wisecaver J.H."/>
        </authorList>
    </citation>
    <scope>NUCLEOTIDE SEQUENCE</scope>
    <source>
        <strain evidence="1">ECLA1</strain>
    </source>
</reference>
<organism evidence="1 2">
    <name type="scientific">Elysia crispata</name>
    <name type="common">lettuce slug</name>
    <dbReference type="NCBI Taxonomy" id="231223"/>
    <lineage>
        <taxon>Eukaryota</taxon>
        <taxon>Metazoa</taxon>
        <taxon>Spiralia</taxon>
        <taxon>Lophotrochozoa</taxon>
        <taxon>Mollusca</taxon>
        <taxon>Gastropoda</taxon>
        <taxon>Heterobranchia</taxon>
        <taxon>Euthyneura</taxon>
        <taxon>Panpulmonata</taxon>
        <taxon>Sacoglossa</taxon>
        <taxon>Placobranchoidea</taxon>
        <taxon>Plakobranchidae</taxon>
        <taxon>Elysia</taxon>
    </lineage>
</organism>
<accession>A0AAE1B537</accession>
<proteinExistence type="predicted"/>